<dbReference type="Pfam" id="PF01529">
    <property type="entry name" value="DHHC"/>
    <property type="match status" value="1"/>
</dbReference>
<keyword evidence="3 9" id="KW-0812">Transmembrane</keyword>
<dbReference type="Proteomes" id="UP000186817">
    <property type="component" value="Unassembled WGS sequence"/>
</dbReference>
<keyword evidence="2 11" id="KW-0808">Transferase</keyword>
<dbReference type="Gene3D" id="1.10.238.10">
    <property type="entry name" value="EF-hand"/>
    <property type="match status" value="1"/>
</dbReference>
<feature type="compositionally biased region" description="Polar residues" evidence="8">
    <location>
        <begin position="314"/>
        <end position="323"/>
    </location>
</feature>
<dbReference type="EMBL" id="LSRX01000613">
    <property type="protein sequence ID" value="OLP92619.1"/>
    <property type="molecule type" value="Genomic_DNA"/>
</dbReference>
<dbReference type="InterPro" id="IPR002048">
    <property type="entry name" value="EF_hand_dom"/>
</dbReference>
<evidence type="ECO:0000256" key="8">
    <source>
        <dbReference type="SAM" id="MobiDB-lite"/>
    </source>
</evidence>
<gene>
    <name evidence="11" type="primary">Zdhhc3</name>
    <name evidence="11" type="ORF">AK812_SmicGene25558</name>
</gene>
<proteinExistence type="predicted"/>
<dbReference type="PANTHER" id="PTHR12246">
    <property type="entry name" value="PALMITOYLTRANSFERASE ZDHHC16"/>
    <property type="match status" value="1"/>
</dbReference>
<accession>A0A1Q9DBU9</accession>
<reference evidence="11 12" key="1">
    <citation type="submission" date="2016-02" db="EMBL/GenBank/DDBJ databases">
        <title>Genome analysis of coral dinoflagellate symbionts highlights evolutionary adaptations to a symbiotic lifestyle.</title>
        <authorList>
            <person name="Aranda M."/>
            <person name="Li Y."/>
            <person name="Liew Y.J."/>
            <person name="Baumgarten S."/>
            <person name="Simakov O."/>
            <person name="Wilson M."/>
            <person name="Piel J."/>
            <person name="Ashoor H."/>
            <person name="Bougouffa S."/>
            <person name="Bajic V.B."/>
            <person name="Ryu T."/>
            <person name="Ravasi T."/>
            <person name="Bayer T."/>
            <person name="Micklem G."/>
            <person name="Kim H."/>
            <person name="Bhak J."/>
            <person name="Lajeunesse T.C."/>
            <person name="Voolstra C.R."/>
        </authorList>
    </citation>
    <scope>NUCLEOTIDE SEQUENCE [LARGE SCALE GENOMIC DNA]</scope>
    <source>
        <strain evidence="11 12">CCMP2467</strain>
    </source>
</reference>
<keyword evidence="6" id="KW-0012">Acyltransferase</keyword>
<dbReference type="InterPro" id="IPR001594">
    <property type="entry name" value="Palmitoyltrfase_DHHC"/>
</dbReference>
<evidence type="ECO:0000256" key="5">
    <source>
        <dbReference type="ARBA" id="ARBA00023136"/>
    </source>
</evidence>
<evidence type="ECO:0000256" key="4">
    <source>
        <dbReference type="ARBA" id="ARBA00022989"/>
    </source>
</evidence>
<dbReference type="GO" id="GO:0016409">
    <property type="term" value="F:palmitoyltransferase activity"/>
    <property type="evidence" value="ECO:0007669"/>
    <property type="project" value="InterPro"/>
</dbReference>
<feature type="transmembrane region" description="Helical" evidence="9">
    <location>
        <begin position="91"/>
        <end position="108"/>
    </location>
</feature>
<organism evidence="11 12">
    <name type="scientific">Symbiodinium microadriaticum</name>
    <name type="common">Dinoflagellate</name>
    <name type="synonym">Zooxanthella microadriatica</name>
    <dbReference type="NCBI Taxonomy" id="2951"/>
    <lineage>
        <taxon>Eukaryota</taxon>
        <taxon>Sar</taxon>
        <taxon>Alveolata</taxon>
        <taxon>Dinophyceae</taxon>
        <taxon>Suessiales</taxon>
        <taxon>Symbiodiniaceae</taxon>
        <taxon>Symbiodinium</taxon>
    </lineage>
</organism>
<evidence type="ECO:0000256" key="1">
    <source>
        <dbReference type="ARBA" id="ARBA00004141"/>
    </source>
</evidence>
<dbReference type="OrthoDB" id="331948at2759"/>
<sequence length="1540" mass="165528">MHKANLIGVGSPRTLLGSLCPKGTRRYPVAIAFNASGEGRIWMNCDALGLALAVLTWTLLCFTDWVVVRYVLYAWFSTSRPRFSLVPLTDLGSALLVMYQLLLGLSWFSHFRAVTTDPGTIPVSAAPPDFANPRVCKLCQGRWKPPRAHHCKTCKRCIFRMDHHCPWINNCVGLSNQKLFILFLVYTCASAVFTLVLLAGSAFYWLWSQKNWSDAPPPGSASLICTGMVAVECFAAVLFVSDFLQEQVESIQMNSTLVETYQRTHGARSTFYNHFVAVFGASWWTWPLPYSSAPPPDYTEPAIADDPYGELSQEDTSVMDDNTSLGIAGEESEEAAMGSEPPFAPFPPAADGPRGIATPPRQRNRIDRGAAADDHVTSEGHLQNVASGSGIHKWAFQSSLRGDLILGASQGVGTMACPVSPHTEPMQQPDLQGVVLEASSPRFVPPFRAMKRAADGFPPGMPPGKMAVPQGADALQTLWKAAAALASLPGMPPIPGMPGMPPPFKPAPAAPAGPGDTPKVAPGSVVPPKAPKAMGGLLLPDVSGNGAMPSELPMSVPPWKLSSPPPKAAPALIAKQGPPAQAETSPEVAPCKSQMAPNDLMAKQQTMPGMQALPWKAPAATSSPGPPSGSAGFSKAAAAASAMGQASASPTELLRYCSGLEGFVTCVLRRQNELQRPALILAAALCALLALQAAFLGPGRSGQAQGLGWIMREVSQQDMAKVAAAGAVLTAPEAAHARLPEEHVFWILFLLPRSSVVHRGSRISLSDLEASRARGSSALVLLAAMAALSAFVSPNGSQNLRSEVSQDVAKAAAVGAVLATPEAAHARLPEEPGNDDKTNTAARNKYVCAELGTCPQLHLPSLAAAAAIEESMNMSAFDRLNLTELLVQRRRGEELLRQTAQLHQQNELAQKQQEEERRRQEEKEQARQKFEELRRQQEEERKRLKEEADHAAQSLQDELRKLIEVAELEVQMAEAEAQKIDEPKQCEELLRVAEDFEVVSLSAATAVKACFEFMDGKHMKLKGNTEATMSNCASLLKRSHAAKAGSERATAKVRLKAKPAREEITAKSLQAELDTLLAAAEIEVEQVKSAQAGVLKAQTAAEAEAKATPEGGGGALDKELIRLATELERSSEEASKSVAGCMARMDGATNMMRIRGPTEELKASAGVLQNRARTVKSSLEEMLQKARAAKAMAAQRVEREVRKAEALKEAARQEAIFKQYDKDSDGLLDESEIRAYIAGEYTFELAEEKLTQILSASSDGVSNADFAKLRSQINDAWNEVLNKQRKEKNDKQMAMIKRNSAEILSALSGVESEVAKAEAQVRILGPMVTRGVTMMDMLGERTEAAESAVDAARDFLAAAKEQALALGVDSNFETEAKQMAAVEARNLQMKVTALENRVNTAAHVSKAARSKIQLQERKAALLREGKAVPVSSDDVNVRVQVVMASQGAFGGAPRRKEMTGARDNALLTSPTARREGLNSALHILAQENMAPAGLLSVRAKWLMVRLAGESRAVPKLQVNASTPKMGPLLTRAVTLLMLEL</sequence>
<feature type="transmembrane region" description="Helical" evidence="9">
    <location>
        <begin position="179"/>
        <end position="207"/>
    </location>
</feature>
<feature type="compositionally biased region" description="Pro residues" evidence="8">
    <location>
        <begin position="500"/>
        <end position="511"/>
    </location>
</feature>
<evidence type="ECO:0000259" key="10">
    <source>
        <dbReference type="PROSITE" id="PS50222"/>
    </source>
</evidence>
<keyword evidence="4 9" id="KW-1133">Transmembrane helix</keyword>
<dbReference type="GO" id="GO:0005509">
    <property type="term" value="F:calcium ion binding"/>
    <property type="evidence" value="ECO:0007669"/>
    <property type="project" value="InterPro"/>
</dbReference>
<evidence type="ECO:0000256" key="9">
    <source>
        <dbReference type="SAM" id="Phobius"/>
    </source>
</evidence>
<dbReference type="InterPro" id="IPR039859">
    <property type="entry name" value="PFA4/ZDH16/20/ERF2-like"/>
</dbReference>
<evidence type="ECO:0000313" key="12">
    <source>
        <dbReference type="Proteomes" id="UP000186817"/>
    </source>
</evidence>
<dbReference type="InterPro" id="IPR018247">
    <property type="entry name" value="EF_Hand_1_Ca_BS"/>
</dbReference>
<evidence type="ECO:0000256" key="6">
    <source>
        <dbReference type="ARBA" id="ARBA00023315"/>
    </source>
</evidence>
<feature type="transmembrane region" description="Helical" evidence="9">
    <location>
        <begin position="219"/>
        <end position="244"/>
    </location>
</feature>
<evidence type="ECO:0000256" key="7">
    <source>
        <dbReference type="SAM" id="Coils"/>
    </source>
</evidence>
<evidence type="ECO:0000256" key="2">
    <source>
        <dbReference type="ARBA" id="ARBA00022679"/>
    </source>
</evidence>
<keyword evidence="7" id="KW-0175">Coiled coil</keyword>
<evidence type="ECO:0000313" key="11">
    <source>
        <dbReference type="EMBL" id="OLP92619.1"/>
    </source>
</evidence>
<keyword evidence="12" id="KW-1185">Reference proteome</keyword>
<dbReference type="PROSITE" id="PS50222">
    <property type="entry name" value="EF_HAND_2"/>
    <property type="match status" value="1"/>
</dbReference>
<feature type="region of interest" description="Disordered" evidence="8">
    <location>
        <begin position="500"/>
        <end position="520"/>
    </location>
</feature>
<protein>
    <submittedName>
        <fullName evidence="11">Palmitoyltransferase ZDHHC3</fullName>
    </submittedName>
</protein>
<feature type="compositionally biased region" description="Low complexity" evidence="8">
    <location>
        <begin position="324"/>
        <end position="341"/>
    </location>
</feature>
<evidence type="ECO:0000256" key="3">
    <source>
        <dbReference type="ARBA" id="ARBA00022692"/>
    </source>
</evidence>
<name>A0A1Q9DBU9_SYMMI</name>
<feature type="domain" description="EF-hand" evidence="10">
    <location>
        <begin position="1208"/>
        <end position="1243"/>
    </location>
</feature>
<feature type="region of interest" description="Disordered" evidence="8">
    <location>
        <begin position="903"/>
        <end position="934"/>
    </location>
</feature>
<keyword evidence="5 9" id="KW-0472">Membrane</keyword>
<dbReference type="PROSITE" id="PS00018">
    <property type="entry name" value="EF_HAND_1"/>
    <property type="match status" value="1"/>
</dbReference>
<feature type="compositionally biased region" description="Basic and acidic residues" evidence="8">
    <location>
        <begin position="912"/>
        <end position="934"/>
    </location>
</feature>
<dbReference type="GO" id="GO:0016020">
    <property type="term" value="C:membrane"/>
    <property type="evidence" value="ECO:0007669"/>
    <property type="project" value="UniProtKB-SubCell"/>
</dbReference>
<comment type="subcellular location">
    <subcellularLocation>
        <location evidence="1">Membrane</location>
        <topology evidence="1">Multi-pass membrane protein</topology>
    </subcellularLocation>
</comment>
<feature type="region of interest" description="Disordered" evidence="8">
    <location>
        <begin position="560"/>
        <end position="585"/>
    </location>
</feature>
<feature type="region of interest" description="Disordered" evidence="8">
    <location>
        <begin position="297"/>
        <end position="364"/>
    </location>
</feature>
<feature type="coiled-coil region" evidence="7">
    <location>
        <begin position="1176"/>
        <end position="1214"/>
    </location>
</feature>
<feature type="transmembrane region" description="Helical" evidence="9">
    <location>
        <begin position="47"/>
        <end position="71"/>
    </location>
</feature>
<dbReference type="PROSITE" id="PS50216">
    <property type="entry name" value="DHHC"/>
    <property type="match status" value="1"/>
</dbReference>
<comment type="caution">
    <text evidence="11">The sequence shown here is derived from an EMBL/GenBank/DDBJ whole genome shotgun (WGS) entry which is preliminary data.</text>
</comment>